<dbReference type="OrthoDB" id="2002825at2"/>
<evidence type="ECO:0000256" key="1">
    <source>
        <dbReference type="SAM" id="Phobius"/>
    </source>
</evidence>
<dbReference type="Proteomes" id="UP000190814">
    <property type="component" value="Unassembled WGS sequence"/>
</dbReference>
<protein>
    <recommendedName>
        <fullName evidence="4">DUF4230 domain-containing protein</fullName>
    </recommendedName>
</protein>
<dbReference type="EMBL" id="FUXZ01000016">
    <property type="protein sequence ID" value="SKA71646.1"/>
    <property type="molecule type" value="Genomic_DNA"/>
</dbReference>
<evidence type="ECO:0008006" key="4">
    <source>
        <dbReference type="Google" id="ProtNLM"/>
    </source>
</evidence>
<dbReference type="STRING" id="39495.SAMN02745111_02234"/>
<evidence type="ECO:0000313" key="2">
    <source>
        <dbReference type="EMBL" id="SKA71646.1"/>
    </source>
</evidence>
<name>A0A1T4W327_9FIRM</name>
<dbReference type="RefSeq" id="WP_078767062.1">
    <property type="nucleotide sequence ID" value="NZ_FUXZ01000016.1"/>
</dbReference>
<dbReference type="Pfam" id="PF14014">
    <property type="entry name" value="DUF4230"/>
    <property type="match status" value="1"/>
</dbReference>
<reference evidence="2 3" key="1">
    <citation type="submission" date="2017-02" db="EMBL/GenBank/DDBJ databases">
        <authorList>
            <person name="Peterson S.W."/>
        </authorList>
    </citation>
    <scope>NUCLEOTIDE SEQUENCE [LARGE SCALE GENOMIC DNA]</scope>
    <source>
        <strain evidence="2 3">ATCC 35992</strain>
    </source>
</reference>
<gene>
    <name evidence="2" type="ORF">SAMN02745111_02234</name>
</gene>
<dbReference type="InterPro" id="IPR025324">
    <property type="entry name" value="DUF4230"/>
</dbReference>
<keyword evidence="1" id="KW-0812">Transmembrane</keyword>
<keyword evidence="1" id="KW-0472">Membrane</keyword>
<accession>A0A1T4W327</accession>
<feature type="transmembrane region" description="Helical" evidence="1">
    <location>
        <begin position="7"/>
        <end position="31"/>
    </location>
</feature>
<keyword evidence="3" id="KW-1185">Reference proteome</keyword>
<evidence type="ECO:0000313" key="3">
    <source>
        <dbReference type="Proteomes" id="UP000190814"/>
    </source>
</evidence>
<proteinExistence type="predicted"/>
<keyword evidence="1" id="KW-1133">Transmembrane helix</keyword>
<sequence length="217" mass="24090">MEKKTRIVFFSAKSIITIFLIAVICVGGSFINKKIHGKHLFGFLDNIVGKDGVVNVEETTATLTDVIKRSQLYTVEYPYNGYCPVVDRDAGGDIVYYVCYEGKVKAGIDVNKIDVKVTKDGKEVIVNLPKVDIEEPTVNESTLEFLFYDDSYNNHFAYTVGHEAAVNDLKKKIEEKGDIESTATESAKDIVRAMVQAWIDADGSDIKLTVNGYGEVK</sequence>
<organism evidence="2 3">
    <name type="scientific">Eubacterium uniforme</name>
    <dbReference type="NCBI Taxonomy" id="39495"/>
    <lineage>
        <taxon>Bacteria</taxon>
        <taxon>Bacillati</taxon>
        <taxon>Bacillota</taxon>
        <taxon>Clostridia</taxon>
        <taxon>Eubacteriales</taxon>
        <taxon>Eubacteriaceae</taxon>
        <taxon>Eubacterium</taxon>
    </lineage>
</organism>
<dbReference type="AlphaFoldDB" id="A0A1T4W327"/>